<evidence type="ECO:0000313" key="2">
    <source>
        <dbReference type="EMBL" id="KAK4150224.1"/>
    </source>
</evidence>
<name>A0AAN6VFA8_9PEZI</name>
<comment type="caution">
    <text evidence="2">The sequence shown here is derived from an EMBL/GenBank/DDBJ whole genome shotgun (WGS) entry which is preliminary data.</text>
</comment>
<feature type="chain" id="PRO_5043020690" evidence="1">
    <location>
        <begin position="22"/>
        <end position="61"/>
    </location>
</feature>
<protein>
    <submittedName>
        <fullName evidence="2">Uncharacterized protein</fullName>
    </submittedName>
</protein>
<evidence type="ECO:0000313" key="3">
    <source>
        <dbReference type="Proteomes" id="UP001302745"/>
    </source>
</evidence>
<organism evidence="2 3">
    <name type="scientific">Chaetomidium leptoderma</name>
    <dbReference type="NCBI Taxonomy" id="669021"/>
    <lineage>
        <taxon>Eukaryota</taxon>
        <taxon>Fungi</taxon>
        <taxon>Dikarya</taxon>
        <taxon>Ascomycota</taxon>
        <taxon>Pezizomycotina</taxon>
        <taxon>Sordariomycetes</taxon>
        <taxon>Sordariomycetidae</taxon>
        <taxon>Sordariales</taxon>
        <taxon>Chaetomiaceae</taxon>
        <taxon>Chaetomidium</taxon>
    </lineage>
</organism>
<sequence length="61" mass="6678">MRFNNTTLLLLAQAFVAIAFSQYTGPCSSSACGAEGKPCPRGYLCVPYPNFDPALRKRLHL</sequence>
<gene>
    <name evidence="2" type="ORF">C8A00DRAFT_18211</name>
</gene>
<evidence type="ECO:0000256" key="1">
    <source>
        <dbReference type="SAM" id="SignalP"/>
    </source>
</evidence>
<keyword evidence="3" id="KW-1185">Reference proteome</keyword>
<proteinExistence type="predicted"/>
<dbReference type="PROSITE" id="PS51257">
    <property type="entry name" value="PROKAR_LIPOPROTEIN"/>
    <property type="match status" value="1"/>
</dbReference>
<reference evidence="2" key="1">
    <citation type="journal article" date="2023" name="Mol. Phylogenet. Evol.">
        <title>Genome-scale phylogeny and comparative genomics of the fungal order Sordariales.</title>
        <authorList>
            <person name="Hensen N."/>
            <person name="Bonometti L."/>
            <person name="Westerberg I."/>
            <person name="Brannstrom I.O."/>
            <person name="Guillou S."/>
            <person name="Cros-Aarteil S."/>
            <person name="Calhoun S."/>
            <person name="Haridas S."/>
            <person name="Kuo A."/>
            <person name="Mondo S."/>
            <person name="Pangilinan J."/>
            <person name="Riley R."/>
            <person name="LaButti K."/>
            <person name="Andreopoulos B."/>
            <person name="Lipzen A."/>
            <person name="Chen C."/>
            <person name="Yan M."/>
            <person name="Daum C."/>
            <person name="Ng V."/>
            <person name="Clum A."/>
            <person name="Steindorff A."/>
            <person name="Ohm R.A."/>
            <person name="Martin F."/>
            <person name="Silar P."/>
            <person name="Natvig D.O."/>
            <person name="Lalanne C."/>
            <person name="Gautier V."/>
            <person name="Ament-Velasquez S.L."/>
            <person name="Kruys A."/>
            <person name="Hutchinson M.I."/>
            <person name="Powell A.J."/>
            <person name="Barry K."/>
            <person name="Miller A.N."/>
            <person name="Grigoriev I.V."/>
            <person name="Debuchy R."/>
            <person name="Gladieux P."/>
            <person name="Hiltunen Thoren M."/>
            <person name="Johannesson H."/>
        </authorList>
    </citation>
    <scope>NUCLEOTIDE SEQUENCE</scope>
    <source>
        <strain evidence="2">CBS 538.74</strain>
    </source>
</reference>
<reference evidence="2" key="2">
    <citation type="submission" date="2023-05" db="EMBL/GenBank/DDBJ databases">
        <authorList>
            <consortium name="Lawrence Berkeley National Laboratory"/>
            <person name="Steindorff A."/>
            <person name="Hensen N."/>
            <person name="Bonometti L."/>
            <person name="Westerberg I."/>
            <person name="Brannstrom I.O."/>
            <person name="Guillou S."/>
            <person name="Cros-Aarteil S."/>
            <person name="Calhoun S."/>
            <person name="Haridas S."/>
            <person name="Kuo A."/>
            <person name="Mondo S."/>
            <person name="Pangilinan J."/>
            <person name="Riley R."/>
            <person name="Labutti K."/>
            <person name="Andreopoulos B."/>
            <person name="Lipzen A."/>
            <person name="Chen C."/>
            <person name="Yanf M."/>
            <person name="Daum C."/>
            <person name="Ng V."/>
            <person name="Clum A."/>
            <person name="Ohm R."/>
            <person name="Martin F."/>
            <person name="Silar P."/>
            <person name="Natvig D."/>
            <person name="Lalanne C."/>
            <person name="Gautier V."/>
            <person name="Ament-Velasquez S.L."/>
            <person name="Kruys A."/>
            <person name="Hutchinson M.I."/>
            <person name="Powell A.J."/>
            <person name="Barry K."/>
            <person name="Miller A.N."/>
            <person name="Grigoriev I.V."/>
            <person name="Debuchy R."/>
            <person name="Gladieux P."/>
            <person name="Thoren M.H."/>
            <person name="Johannesson H."/>
        </authorList>
    </citation>
    <scope>NUCLEOTIDE SEQUENCE</scope>
    <source>
        <strain evidence="2">CBS 538.74</strain>
    </source>
</reference>
<keyword evidence="1" id="KW-0732">Signal</keyword>
<dbReference type="AlphaFoldDB" id="A0AAN6VFA8"/>
<accession>A0AAN6VFA8</accession>
<dbReference type="EMBL" id="MU857087">
    <property type="protein sequence ID" value="KAK4150224.1"/>
    <property type="molecule type" value="Genomic_DNA"/>
</dbReference>
<feature type="signal peptide" evidence="1">
    <location>
        <begin position="1"/>
        <end position="21"/>
    </location>
</feature>
<dbReference type="Proteomes" id="UP001302745">
    <property type="component" value="Unassembled WGS sequence"/>
</dbReference>